<dbReference type="SUPFAM" id="SSF52283">
    <property type="entry name" value="Formate/glycerate dehydrogenase catalytic domain-like"/>
    <property type="match status" value="1"/>
</dbReference>
<dbReference type="Pfam" id="PF02826">
    <property type="entry name" value="2-Hacid_dh_C"/>
    <property type="match status" value="1"/>
</dbReference>
<dbReference type="Proteomes" id="UP001224418">
    <property type="component" value="Unassembled WGS sequence"/>
</dbReference>
<dbReference type="PANTHER" id="PTHR43026:SF1">
    <property type="entry name" value="2-HYDROXYACID DEHYDROGENASE HOMOLOG 1-RELATED"/>
    <property type="match status" value="1"/>
</dbReference>
<dbReference type="InterPro" id="IPR006139">
    <property type="entry name" value="D-isomer_2_OHA_DH_cat_dom"/>
</dbReference>
<dbReference type="InterPro" id="IPR036291">
    <property type="entry name" value="NAD(P)-bd_dom_sf"/>
</dbReference>
<dbReference type="EMBL" id="JAUSWN010000019">
    <property type="protein sequence ID" value="MDQ0480438.1"/>
    <property type="molecule type" value="Genomic_DNA"/>
</dbReference>
<dbReference type="PROSITE" id="PS00671">
    <property type="entry name" value="D_2_HYDROXYACID_DH_3"/>
    <property type="match status" value="1"/>
</dbReference>
<accession>A0ABU0JTL3</accession>
<dbReference type="EC" id="1.1.1.28" evidence="7"/>
<keyword evidence="2 4" id="KW-0560">Oxidoreductase</keyword>
<evidence type="ECO:0000313" key="8">
    <source>
        <dbReference type="Proteomes" id="UP001224418"/>
    </source>
</evidence>
<dbReference type="InterPro" id="IPR006140">
    <property type="entry name" value="D-isomer_DH_NAD-bd"/>
</dbReference>
<proteinExistence type="inferred from homology"/>
<evidence type="ECO:0000256" key="2">
    <source>
        <dbReference type="ARBA" id="ARBA00023002"/>
    </source>
</evidence>
<evidence type="ECO:0000256" key="1">
    <source>
        <dbReference type="ARBA" id="ARBA00005854"/>
    </source>
</evidence>
<reference evidence="7 8" key="1">
    <citation type="submission" date="2023-07" db="EMBL/GenBank/DDBJ databases">
        <title>Genomic Encyclopedia of Type Strains, Phase IV (KMG-IV): sequencing the most valuable type-strain genomes for metagenomic binning, comparative biology and taxonomic classification.</title>
        <authorList>
            <person name="Goeker M."/>
        </authorList>
    </citation>
    <scope>NUCLEOTIDE SEQUENCE [LARGE SCALE GENOMIC DNA]</scope>
    <source>
        <strain evidence="7 8">DSM 1400</strain>
    </source>
</reference>
<feature type="domain" description="D-isomer specific 2-hydroxyacid dehydrogenase NAD-binding" evidence="6">
    <location>
        <begin position="111"/>
        <end position="296"/>
    </location>
</feature>
<keyword evidence="8" id="KW-1185">Reference proteome</keyword>
<evidence type="ECO:0000313" key="7">
    <source>
        <dbReference type="EMBL" id="MDQ0480438.1"/>
    </source>
</evidence>
<comment type="caution">
    <text evidence="7">The sequence shown here is derived from an EMBL/GenBank/DDBJ whole genome shotgun (WGS) entry which is preliminary data.</text>
</comment>
<evidence type="ECO:0000259" key="5">
    <source>
        <dbReference type="Pfam" id="PF00389"/>
    </source>
</evidence>
<sequence length="329" mass="36892">MKILAYGVRKDEIESFKKYEKEFNHEVKLVKEHFITDNAGLAKGYEAICVLGTSEINRDAMRILKELGVKYVGNRSAGINNIDFKAAKEYGVRTYNVPAYSPNAIGEFAVTLALALTRNIHKIIRRSDIQDFSLNGLIGTEIQNQTIGFIGTGKIGLSAIKAFSGFGGKLIGYDIYPNEEASKYIEYKTLEEVFQESDIISMHCPLTEDNKHLINKNTLTMMKDGIVIINTSRGALMNTDDIIEGIKLGKIGGLATDVYEDEEGIFHADHKNEIIKDERFLALKSFPNVIVTPHCAFYTDEAVDNMVKYALENLYEFETKGCCKNELNK</sequence>
<evidence type="ECO:0000256" key="4">
    <source>
        <dbReference type="RuleBase" id="RU003719"/>
    </source>
</evidence>
<feature type="domain" description="D-isomer specific 2-hydroxyacid dehydrogenase catalytic" evidence="5">
    <location>
        <begin position="8"/>
        <end position="328"/>
    </location>
</feature>
<dbReference type="SUPFAM" id="SSF51735">
    <property type="entry name" value="NAD(P)-binding Rossmann-fold domains"/>
    <property type="match status" value="1"/>
</dbReference>
<dbReference type="GO" id="GO:0008720">
    <property type="term" value="F:D-lactate dehydrogenase (NAD+) activity"/>
    <property type="evidence" value="ECO:0007669"/>
    <property type="project" value="UniProtKB-EC"/>
</dbReference>
<comment type="similarity">
    <text evidence="1 4">Belongs to the D-isomer specific 2-hydroxyacid dehydrogenase family.</text>
</comment>
<evidence type="ECO:0000259" key="6">
    <source>
        <dbReference type="Pfam" id="PF02826"/>
    </source>
</evidence>
<gene>
    <name evidence="7" type="ORF">QOZ93_002186</name>
</gene>
<name>A0ABU0JTL3_HATLI</name>
<dbReference type="RefSeq" id="WP_307356423.1">
    <property type="nucleotide sequence ID" value="NZ_BAAACJ010000007.1"/>
</dbReference>
<keyword evidence="3" id="KW-0520">NAD</keyword>
<dbReference type="Gene3D" id="3.40.50.720">
    <property type="entry name" value="NAD(P)-binding Rossmann-like Domain"/>
    <property type="match status" value="2"/>
</dbReference>
<dbReference type="PANTHER" id="PTHR43026">
    <property type="entry name" value="2-HYDROXYACID DEHYDROGENASE HOMOLOG 1-RELATED"/>
    <property type="match status" value="1"/>
</dbReference>
<dbReference type="InterPro" id="IPR029753">
    <property type="entry name" value="D-isomer_DH_CS"/>
</dbReference>
<dbReference type="InterPro" id="IPR058205">
    <property type="entry name" value="D-LDH-like"/>
</dbReference>
<organism evidence="7 8">
    <name type="scientific">Hathewaya limosa</name>
    <name type="common">Clostridium limosum</name>
    <dbReference type="NCBI Taxonomy" id="1536"/>
    <lineage>
        <taxon>Bacteria</taxon>
        <taxon>Bacillati</taxon>
        <taxon>Bacillota</taxon>
        <taxon>Clostridia</taxon>
        <taxon>Eubacteriales</taxon>
        <taxon>Clostridiaceae</taxon>
        <taxon>Hathewaya</taxon>
    </lineage>
</organism>
<protein>
    <submittedName>
        <fullName evidence="7">D-lactate dehydrogenase</fullName>
        <ecNumber evidence="7">1.1.1.28</ecNumber>
    </submittedName>
</protein>
<dbReference type="Pfam" id="PF00389">
    <property type="entry name" value="2-Hacid_dh"/>
    <property type="match status" value="1"/>
</dbReference>
<evidence type="ECO:0000256" key="3">
    <source>
        <dbReference type="ARBA" id="ARBA00023027"/>
    </source>
</evidence>